<dbReference type="InterPro" id="IPR023485">
    <property type="entry name" value="Ptyr_pPase"/>
</dbReference>
<dbReference type="PANTHER" id="PTHR11717">
    <property type="entry name" value="LOW MOLECULAR WEIGHT PROTEIN TYROSINE PHOSPHATASE"/>
    <property type="match status" value="1"/>
</dbReference>
<dbReference type="AlphaFoldDB" id="A0A381N5R8"/>
<name>A0A381N5R8_9ZZZZ</name>
<evidence type="ECO:0000256" key="4">
    <source>
        <dbReference type="ARBA" id="ARBA00022912"/>
    </source>
</evidence>
<dbReference type="SUPFAM" id="SSF52788">
    <property type="entry name" value="Phosphotyrosine protein phosphatases I"/>
    <property type="match status" value="1"/>
</dbReference>
<dbReference type="EMBL" id="UINC01000098">
    <property type="protein sequence ID" value="SUZ48998.1"/>
    <property type="molecule type" value="Genomic_DNA"/>
</dbReference>
<keyword evidence="3" id="KW-0378">Hydrolase</keyword>
<dbReference type="PANTHER" id="PTHR11717:SF7">
    <property type="entry name" value="LOW MOLECULAR WEIGHT PHOSPHOTYROSINE PROTEIN PHOSPHATASE"/>
    <property type="match status" value="1"/>
</dbReference>
<dbReference type="PRINTS" id="PR00719">
    <property type="entry name" value="LMWPTPASE"/>
</dbReference>
<dbReference type="SMART" id="SM00226">
    <property type="entry name" value="LMWPc"/>
    <property type="match status" value="1"/>
</dbReference>
<feature type="domain" description="Phosphotyrosine protein phosphatase I" evidence="5">
    <location>
        <begin position="12"/>
        <end position="160"/>
    </location>
</feature>
<comment type="similarity">
    <text evidence="1">Belongs to the low molecular weight phosphotyrosine protein phosphatase family.</text>
</comment>
<accession>A0A381N5R8</accession>
<gene>
    <name evidence="6" type="ORF">METZ01_LOCUS1852</name>
</gene>
<evidence type="ECO:0000256" key="2">
    <source>
        <dbReference type="ARBA" id="ARBA00013064"/>
    </source>
</evidence>
<dbReference type="InterPro" id="IPR017867">
    <property type="entry name" value="Tyr_phospatase_low_mol_wt"/>
</dbReference>
<dbReference type="Pfam" id="PF01451">
    <property type="entry name" value="LMWPc"/>
    <property type="match status" value="1"/>
</dbReference>
<dbReference type="CDD" id="cd16343">
    <property type="entry name" value="LMWPTP"/>
    <property type="match status" value="1"/>
</dbReference>
<evidence type="ECO:0000256" key="3">
    <source>
        <dbReference type="ARBA" id="ARBA00022801"/>
    </source>
</evidence>
<reference evidence="6" key="1">
    <citation type="submission" date="2018-05" db="EMBL/GenBank/DDBJ databases">
        <authorList>
            <person name="Lanie J.A."/>
            <person name="Ng W.-L."/>
            <person name="Kazmierczak K.M."/>
            <person name="Andrzejewski T.M."/>
            <person name="Davidsen T.M."/>
            <person name="Wayne K.J."/>
            <person name="Tettelin H."/>
            <person name="Glass J.I."/>
            <person name="Rusch D."/>
            <person name="Podicherti R."/>
            <person name="Tsui H.-C.T."/>
            <person name="Winkler M.E."/>
        </authorList>
    </citation>
    <scope>NUCLEOTIDE SEQUENCE</scope>
</reference>
<evidence type="ECO:0000259" key="5">
    <source>
        <dbReference type="SMART" id="SM00226"/>
    </source>
</evidence>
<dbReference type="FunFam" id="3.40.50.2300:FF:000113">
    <property type="entry name" value="Low molecular weight protein-tyrosine-phosphatase"/>
    <property type="match status" value="1"/>
</dbReference>
<protein>
    <recommendedName>
        <fullName evidence="2">protein-tyrosine-phosphatase</fullName>
        <ecNumber evidence="2">3.1.3.48</ecNumber>
    </recommendedName>
</protein>
<organism evidence="6">
    <name type="scientific">marine metagenome</name>
    <dbReference type="NCBI Taxonomy" id="408172"/>
    <lineage>
        <taxon>unclassified sequences</taxon>
        <taxon>metagenomes</taxon>
        <taxon>ecological metagenomes</taxon>
    </lineage>
</organism>
<dbReference type="GO" id="GO:0004725">
    <property type="term" value="F:protein tyrosine phosphatase activity"/>
    <property type="evidence" value="ECO:0007669"/>
    <property type="project" value="UniProtKB-EC"/>
</dbReference>
<keyword evidence="4" id="KW-0904">Protein phosphatase</keyword>
<evidence type="ECO:0000256" key="1">
    <source>
        <dbReference type="ARBA" id="ARBA00011063"/>
    </source>
</evidence>
<dbReference type="EC" id="3.1.3.48" evidence="2"/>
<sequence length="172" mass="19442">MTGKSQFSPSIIRVLMVCLGNICRSPTAHGVLEKQINNKDLKDYIYVDSAGTGDWHIGESPDKRAVEAAAERGYQIANYRARQVCSSDFKDYDYILAMDYTNLRDLKKQCPAAFKRKLQLLLDYGGGDHDTVPDPYYSGDKGFELVLDLVEESCARLLQHIKERHSLGEYGR</sequence>
<dbReference type="InterPro" id="IPR036196">
    <property type="entry name" value="Ptyr_pPase_sf"/>
</dbReference>
<dbReference type="InterPro" id="IPR050438">
    <property type="entry name" value="LMW_PTPase"/>
</dbReference>
<evidence type="ECO:0000313" key="6">
    <source>
        <dbReference type="EMBL" id="SUZ48998.1"/>
    </source>
</evidence>
<dbReference type="Gene3D" id="3.40.50.2300">
    <property type="match status" value="1"/>
</dbReference>
<proteinExistence type="inferred from homology"/>